<dbReference type="Gene3D" id="3.30.710.10">
    <property type="entry name" value="Potassium Channel Kv1.1, Chain A"/>
    <property type="match status" value="2"/>
</dbReference>
<dbReference type="InterPro" id="IPR011333">
    <property type="entry name" value="SKP1/BTB/POZ_sf"/>
</dbReference>
<reference evidence="10 11" key="1">
    <citation type="journal article" date="2024" name="BMC Genomics">
        <title>Genome assembly of redclaw crayfish (Cherax quadricarinatus) provides insights into its immune adaptation and hypoxia tolerance.</title>
        <authorList>
            <person name="Liu Z."/>
            <person name="Zheng J."/>
            <person name="Li H."/>
            <person name="Fang K."/>
            <person name="Wang S."/>
            <person name="He J."/>
            <person name="Zhou D."/>
            <person name="Weng S."/>
            <person name="Chi M."/>
            <person name="Gu Z."/>
            <person name="He J."/>
            <person name="Li F."/>
            <person name="Wang M."/>
        </authorList>
    </citation>
    <scope>NUCLEOTIDE SEQUENCE [LARGE SCALE GENOMIC DNA]</scope>
    <source>
        <strain evidence="10">ZL_2023a</strain>
    </source>
</reference>
<dbReference type="Gene3D" id="3.30.160.60">
    <property type="entry name" value="Classic Zinc Finger"/>
    <property type="match status" value="2"/>
</dbReference>
<dbReference type="GO" id="GO:0005634">
    <property type="term" value="C:nucleus"/>
    <property type="evidence" value="ECO:0007669"/>
    <property type="project" value="UniProtKB-SubCell"/>
</dbReference>
<dbReference type="InterPro" id="IPR000210">
    <property type="entry name" value="BTB/POZ_dom"/>
</dbReference>
<dbReference type="PROSITE" id="PS50097">
    <property type="entry name" value="BTB"/>
    <property type="match status" value="2"/>
</dbReference>
<dbReference type="GO" id="GO:0008270">
    <property type="term" value="F:zinc ion binding"/>
    <property type="evidence" value="ECO:0007669"/>
    <property type="project" value="UniProtKB-KW"/>
</dbReference>
<dbReference type="PROSITE" id="PS00028">
    <property type="entry name" value="ZINC_FINGER_C2H2_1"/>
    <property type="match status" value="2"/>
</dbReference>
<feature type="non-terminal residue" evidence="10">
    <location>
        <position position="1"/>
    </location>
</feature>
<evidence type="ECO:0000256" key="7">
    <source>
        <dbReference type="PROSITE-ProRule" id="PRU00042"/>
    </source>
</evidence>
<evidence type="ECO:0000256" key="3">
    <source>
        <dbReference type="ARBA" id="ARBA00022737"/>
    </source>
</evidence>
<feature type="domain" description="C2H2-type" evidence="9">
    <location>
        <begin position="780"/>
        <end position="810"/>
    </location>
</feature>
<name>A0AAW0WXY3_CHEQU</name>
<feature type="domain" description="BTB" evidence="8">
    <location>
        <begin position="295"/>
        <end position="361"/>
    </location>
</feature>
<evidence type="ECO:0000256" key="2">
    <source>
        <dbReference type="ARBA" id="ARBA00022723"/>
    </source>
</evidence>
<keyword evidence="3" id="KW-0677">Repeat</keyword>
<dbReference type="InterPro" id="IPR036236">
    <property type="entry name" value="Znf_C2H2_sf"/>
</dbReference>
<comment type="subcellular location">
    <subcellularLocation>
        <location evidence="1">Nucleus</location>
    </subcellularLocation>
</comment>
<evidence type="ECO:0000256" key="1">
    <source>
        <dbReference type="ARBA" id="ARBA00004123"/>
    </source>
</evidence>
<evidence type="ECO:0000256" key="4">
    <source>
        <dbReference type="ARBA" id="ARBA00022771"/>
    </source>
</evidence>
<dbReference type="SUPFAM" id="SSF54695">
    <property type="entry name" value="POZ domain"/>
    <property type="match status" value="2"/>
</dbReference>
<dbReference type="Proteomes" id="UP001445076">
    <property type="component" value="Unassembled WGS sequence"/>
</dbReference>
<proteinExistence type="predicted"/>
<dbReference type="GO" id="GO:0000981">
    <property type="term" value="F:DNA-binding transcription factor activity, RNA polymerase II-specific"/>
    <property type="evidence" value="ECO:0007669"/>
    <property type="project" value="TreeGrafter"/>
</dbReference>
<keyword evidence="4 7" id="KW-0863">Zinc-finger</keyword>
<keyword evidence="6" id="KW-0539">Nucleus</keyword>
<dbReference type="AlphaFoldDB" id="A0AAW0WXY3"/>
<organism evidence="10 11">
    <name type="scientific">Cherax quadricarinatus</name>
    <name type="common">Australian red claw crayfish</name>
    <dbReference type="NCBI Taxonomy" id="27406"/>
    <lineage>
        <taxon>Eukaryota</taxon>
        <taxon>Metazoa</taxon>
        <taxon>Ecdysozoa</taxon>
        <taxon>Arthropoda</taxon>
        <taxon>Crustacea</taxon>
        <taxon>Multicrustacea</taxon>
        <taxon>Malacostraca</taxon>
        <taxon>Eumalacostraca</taxon>
        <taxon>Eucarida</taxon>
        <taxon>Decapoda</taxon>
        <taxon>Pleocyemata</taxon>
        <taxon>Astacidea</taxon>
        <taxon>Parastacoidea</taxon>
        <taxon>Parastacidae</taxon>
        <taxon>Cherax</taxon>
    </lineage>
</organism>
<evidence type="ECO:0000256" key="6">
    <source>
        <dbReference type="ARBA" id="ARBA00023242"/>
    </source>
</evidence>
<evidence type="ECO:0000256" key="5">
    <source>
        <dbReference type="ARBA" id="ARBA00022833"/>
    </source>
</evidence>
<keyword evidence="11" id="KW-1185">Reference proteome</keyword>
<keyword evidence="2" id="KW-0479">Metal-binding</keyword>
<dbReference type="Pfam" id="PF00651">
    <property type="entry name" value="BTB"/>
    <property type="match status" value="2"/>
</dbReference>
<evidence type="ECO:0000259" key="8">
    <source>
        <dbReference type="PROSITE" id="PS50097"/>
    </source>
</evidence>
<dbReference type="PANTHER" id="PTHR24394:SF29">
    <property type="entry name" value="MYONEURIN"/>
    <property type="match status" value="1"/>
</dbReference>
<feature type="domain" description="C2H2-type" evidence="9">
    <location>
        <begin position="748"/>
        <end position="777"/>
    </location>
</feature>
<dbReference type="SUPFAM" id="SSF57667">
    <property type="entry name" value="beta-beta-alpha zinc fingers"/>
    <property type="match status" value="1"/>
</dbReference>
<dbReference type="SMART" id="SM00355">
    <property type="entry name" value="ZnF_C2H2"/>
    <property type="match status" value="5"/>
</dbReference>
<dbReference type="PROSITE" id="PS50157">
    <property type="entry name" value="ZINC_FINGER_C2H2_2"/>
    <property type="match status" value="2"/>
</dbReference>
<accession>A0AAW0WXY3</accession>
<dbReference type="EMBL" id="JARKIK010000056">
    <property type="protein sequence ID" value="KAK8732864.1"/>
    <property type="molecule type" value="Genomic_DNA"/>
</dbReference>
<feature type="domain" description="BTB" evidence="8">
    <location>
        <begin position="163"/>
        <end position="227"/>
    </location>
</feature>
<gene>
    <name evidence="10" type="ORF">OTU49_006967</name>
</gene>
<dbReference type="PANTHER" id="PTHR24394">
    <property type="entry name" value="ZINC FINGER PROTEIN"/>
    <property type="match status" value="1"/>
</dbReference>
<evidence type="ECO:0000313" key="11">
    <source>
        <dbReference type="Proteomes" id="UP001445076"/>
    </source>
</evidence>
<dbReference type="SMART" id="SM00225">
    <property type="entry name" value="BTB"/>
    <property type="match status" value="3"/>
</dbReference>
<protein>
    <submittedName>
        <fullName evidence="10">Uncharacterized protein</fullName>
    </submittedName>
</protein>
<evidence type="ECO:0000313" key="10">
    <source>
        <dbReference type="EMBL" id="KAK8732864.1"/>
    </source>
</evidence>
<evidence type="ECO:0000259" key="9">
    <source>
        <dbReference type="PROSITE" id="PS50157"/>
    </source>
</evidence>
<dbReference type="InterPro" id="IPR013087">
    <property type="entry name" value="Znf_C2H2_type"/>
</dbReference>
<keyword evidence="5" id="KW-0862">Zinc</keyword>
<comment type="caution">
    <text evidence="10">The sequence shown here is derived from an EMBL/GenBank/DDBJ whole genome shotgun (WGS) entry which is preliminary data.</text>
</comment>
<sequence>DSVLSCKSWLMVRWEEQSSHLLNAMQCMGMNHNAGPQPEVHIKFGEKEMTVHATLLAALSSSWRTYLHTCKYQDTRIIHHILLDFQASPELISSVKSLMYCGSASSGAQLSEQIVTVARALKLDFIELMYSCFNNKIYTVCWKGYLERLIRTFQFMCTNQLCTDVSVLVDGHVIKAHKLILSACSSVLRDTFQENDNIRIMHMPNIGLTNAQGLIAYMYYGEASLMECHLMAFYKLCSLLEVESLVEATKNYVQQESVKNNTAQNEYLKLQSNMKSPAKSIWNRLCQLYNGGEKADVTFLVEKKRILAHKALLCAASPVIHNVVVQEPTLDHSLILVTDMDHRSLRGLLDVIYYGSCTVKCGYGAVVSSYLDKCMFIIEPYEHETLEDYVANHSLNREKPKPLVTSLKHKSKEKTKIPDLNDINVPINNMAKVSAGKADVIAEKSSSWTDIRTSHSEALQSIRFQKEDNIEEHYYTLPEQNNPKAAYMTGMKLSTENCDASGVPSFSEKMETGVHLRTDLRTNSPKCNLAFSTFSLIKKQASTFERSEKLQNPLTKDTSSSGTTAAVAGKQIKKSLQKIKLYSCTNCLKIFSSQILLNLHFCHEASIKNLPKSCGLGEKTFERIDDLGDHVNTHSGNDHNKNEDCSKSVLQEEMIYKKKKIPVLFCEFCGKPCSPRGMLIHVKTHLKESKCPHCIKSFLLEDDLDHRIKVKHSRVVQDYKCSQFSDSETLEAANCNLKMNALSYNKSISCPDCGRMFQDIASLSSHAAEQNHASVKNSCWICGLCGSAFLEENQLTEHMMTHELHSGGQLIPPDFFRYNSGQNVVISGKH</sequence>